<dbReference type="Proteomes" id="UP000006889">
    <property type="component" value="Chromosome"/>
</dbReference>
<dbReference type="RefSeq" id="WP_013411106.1">
    <property type="nucleotide sequence ID" value="NC_014657.1"/>
</dbReference>
<dbReference type="Gene3D" id="3.40.50.360">
    <property type="match status" value="1"/>
</dbReference>
<keyword evidence="5" id="KW-1185">Reference proteome</keyword>
<evidence type="ECO:0000256" key="2">
    <source>
        <dbReference type="ARBA" id="ARBA00022643"/>
    </source>
</evidence>
<dbReference type="AlphaFoldDB" id="E4Q263"/>
<dbReference type="GO" id="GO:0016491">
    <property type="term" value="F:oxidoreductase activity"/>
    <property type="evidence" value="ECO:0007669"/>
    <property type="project" value="InterPro"/>
</dbReference>
<dbReference type="SUPFAM" id="SSF52218">
    <property type="entry name" value="Flavoproteins"/>
    <property type="match status" value="1"/>
</dbReference>
<proteinExistence type="predicted"/>
<dbReference type="STRING" id="632518.Calow_0081"/>
<evidence type="ECO:0000259" key="3">
    <source>
        <dbReference type="Pfam" id="PF03358"/>
    </source>
</evidence>
<dbReference type="OrthoDB" id="6398207at2"/>
<dbReference type="PANTHER" id="PTHR43278">
    <property type="entry name" value="NAD(P)H-DEPENDENT FMN-CONTAINING OXIDOREDUCTASE YWQN-RELATED"/>
    <property type="match status" value="1"/>
</dbReference>
<evidence type="ECO:0000313" key="4">
    <source>
        <dbReference type="EMBL" id="ADQ03691.1"/>
    </source>
</evidence>
<reference evidence="4 5" key="2">
    <citation type="journal article" date="2011" name="J. Bacteriol.">
        <title>Complete genome sequences for the anaerobic, extremely thermophilic plant biomass-degrading bacteria Caldicellulosiruptor hydrothermalis, Caldicellulosiruptor kristjanssonii, Caldicellulosiruptor kronotskyensis, Caldicellulosiruptor owensenis, and Caldicellulosiruptor lactoaceticus.</title>
        <authorList>
            <person name="Blumer-Schuette S.E."/>
            <person name="Ozdemir I."/>
            <person name="Mistry D."/>
            <person name="Lucas S."/>
            <person name="Lapidus A."/>
            <person name="Cheng J.F."/>
            <person name="Goodwin L.A."/>
            <person name="Pitluck S."/>
            <person name="Land M.L."/>
            <person name="Hauser L.J."/>
            <person name="Woyke T."/>
            <person name="Mikhailova N."/>
            <person name="Pati A."/>
            <person name="Kyrpides N.C."/>
            <person name="Ivanova N."/>
            <person name="Detter J.C."/>
            <person name="Walston-Davenport K."/>
            <person name="Han S."/>
            <person name="Adams M.W."/>
            <person name="Kelly R.M."/>
        </authorList>
    </citation>
    <scope>NUCLEOTIDE SEQUENCE [LARGE SCALE GENOMIC DNA]</scope>
    <source>
        <strain evidence="5">ATCC 700167 / DSM 13100 / OL</strain>
    </source>
</reference>
<keyword evidence="1" id="KW-0285">Flavoprotein</keyword>
<accession>E4Q263</accession>
<protein>
    <submittedName>
        <fullName evidence="4">NADPH-dependent FMN reductase</fullName>
    </submittedName>
</protein>
<feature type="domain" description="NADPH-dependent FMN reductase-like" evidence="3">
    <location>
        <begin position="1"/>
        <end position="157"/>
    </location>
</feature>
<reference key="1">
    <citation type="submission" date="2010-09" db="EMBL/GenBank/DDBJ databases">
        <title>Complete sequence of Caldicellulosiruptor owensensis OL.</title>
        <authorList>
            <consortium name="US DOE Joint Genome Institute"/>
            <person name="Lucas S."/>
            <person name="Copeland A."/>
            <person name="Lapidus A."/>
            <person name="Cheng J.-F."/>
            <person name="Bruce D."/>
            <person name="Goodwin L."/>
            <person name="Pitluck S."/>
            <person name="Davenport K."/>
            <person name="Detter J.C."/>
            <person name="Han C."/>
            <person name="Tapia R."/>
            <person name="Land M."/>
            <person name="Hauser L."/>
            <person name="Chang Y.-J."/>
            <person name="Jeffries C."/>
            <person name="Kyrpides N."/>
            <person name="Ivanova N."/>
            <person name="Mikhailova N."/>
            <person name="Blumer-Schuette S.E."/>
            <person name="Kelly R.M."/>
            <person name="Woyke T."/>
        </authorList>
    </citation>
    <scope>NUCLEOTIDE SEQUENCE</scope>
    <source>
        <strain>OL</strain>
    </source>
</reference>
<dbReference type="KEGG" id="cow:Calow_0081"/>
<keyword evidence="2" id="KW-0288">FMN</keyword>
<evidence type="ECO:0000313" key="5">
    <source>
        <dbReference type="Proteomes" id="UP000006889"/>
    </source>
</evidence>
<gene>
    <name evidence="4" type="ordered locus">Calow_0081</name>
</gene>
<dbReference type="EMBL" id="CP002216">
    <property type="protein sequence ID" value="ADQ03691.1"/>
    <property type="molecule type" value="Genomic_DNA"/>
</dbReference>
<dbReference type="InterPro" id="IPR029039">
    <property type="entry name" value="Flavoprotein-like_sf"/>
</dbReference>
<name>E4Q263_CALOW</name>
<organism evidence="4 5">
    <name type="scientific">Caldicellulosiruptor owensensis (strain ATCC 700167 / DSM 13100 / OL)</name>
    <dbReference type="NCBI Taxonomy" id="632518"/>
    <lineage>
        <taxon>Bacteria</taxon>
        <taxon>Bacillati</taxon>
        <taxon>Bacillota</taxon>
        <taxon>Bacillota incertae sedis</taxon>
        <taxon>Caldicellulosiruptorales</taxon>
        <taxon>Caldicellulosiruptoraceae</taxon>
        <taxon>Caldicellulosiruptor</taxon>
    </lineage>
</organism>
<evidence type="ECO:0000256" key="1">
    <source>
        <dbReference type="ARBA" id="ARBA00022630"/>
    </source>
</evidence>
<dbReference type="InterPro" id="IPR005025">
    <property type="entry name" value="FMN_Rdtase-like_dom"/>
</dbReference>
<dbReference type="PANTHER" id="PTHR43278:SF4">
    <property type="entry name" value="NAD(P)H-DEPENDENT FMN-CONTAINING OXIDOREDUCTASE YWQN-RELATED"/>
    <property type="match status" value="1"/>
</dbReference>
<dbReference type="Pfam" id="PF03358">
    <property type="entry name" value="FMN_red"/>
    <property type="match status" value="1"/>
</dbReference>
<sequence length="210" mass="23147">MKVVAFNGSPRKEGNTYHAIKIVAQELEKEGIEVEIVHVGDKLIRGCLACGMCAKNKNERCVIDDEVNDWISIMKTADGIILASPVHYSSISATMKAFLDRAFYVSGANGNLLRHKVGAALVAVRRSGGTQAFLQLMQYLNYAEMLIASSNYWNIIHGTLPGEVLQDEEGVQIMRVLGKNMAWLLKLVENGKGSILEPAKEPKVVTNFIR</sequence>
<dbReference type="InterPro" id="IPR051796">
    <property type="entry name" value="ISF_SsuE-like"/>
</dbReference>
<dbReference type="HOGENOM" id="CLU_050993_3_3_9"/>
<dbReference type="eggNOG" id="COG0655">
    <property type="taxonomic scope" value="Bacteria"/>
</dbReference>